<name>A0ABW7IE04_9VIBR</name>
<protein>
    <submittedName>
        <fullName evidence="2">Uncharacterized protein</fullName>
    </submittedName>
</protein>
<accession>A0ABW7IE04</accession>
<keyword evidence="3" id="KW-1185">Reference proteome</keyword>
<dbReference type="EMBL" id="JBIHSF010000004">
    <property type="protein sequence ID" value="MFH0259518.1"/>
    <property type="molecule type" value="Genomic_DNA"/>
</dbReference>
<keyword evidence="1" id="KW-0472">Membrane</keyword>
<sequence length="119" mass="13645">MDTIIFLFFLLPFELIVFFFLLPFELIVFFCLTSKVGRKLAHKTRLAAVKGLLVFAGVSVFVVLNLLNVSALWLVLSAFATIDVVRRTSLCQDCMMFSYRTSMLKRQTRCPYCSSKKLD</sequence>
<gene>
    <name evidence="2" type="ORF">ACGRH2_03540</name>
</gene>
<keyword evidence="1" id="KW-0812">Transmembrane</keyword>
<reference evidence="2 3" key="1">
    <citation type="submission" date="2024-10" db="EMBL/GenBank/DDBJ databases">
        <authorList>
            <person name="Yibar A."/>
            <person name="Saticioglu I.B."/>
            <person name="Duman M."/>
            <person name="Ajmi N."/>
            <person name="Gurler F."/>
            <person name="Ay H."/>
            <person name="Onuk E."/>
            <person name="Guler S."/>
            <person name="Romalde J.L."/>
        </authorList>
    </citation>
    <scope>NUCLEOTIDE SEQUENCE [LARGE SCALE GENOMIC DNA]</scope>
    <source>
        <strain evidence="2 3">1-TCBS-B</strain>
    </source>
</reference>
<keyword evidence="1" id="KW-1133">Transmembrane helix</keyword>
<organism evidence="2 3">
    <name type="scientific">Vibrio barjaei</name>
    <dbReference type="NCBI Taxonomy" id="1676683"/>
    <lineage>
        <taxon>Bacteria</taxon>
        <taxon>Pseudomonadati</taxon>
        <taxon>Pseudomonadota</taxon>
        <taxon>Gammaproteobacteria</taxon>
        <taxon>Vibrionales</taxon>
        <taxon>Vibrionaceae</taxon>
        <taxon>Vibrio</taxon>
    </lineage>
</organism>
<dbReference type="Proteomes" id="UP001607125">
    <property type="component" value="Unassembled WGS sequence"/>
</dbReference>
<feature type="transmembrane region" description="Helical" evidence="1">
    <location>
        <begin position="52"/>
        <end position="76"/>
    </location>
</feature>
<dbReference type="RefSeq" id="WP_394628576.1">
    <property type="nucleotide sequence ID" value="NZ_JBIHSF010000004.1"/>
</dbReference>
<evidence type="ECO:0000313" key="3">
    <source>
        <dbReference type="Proteomes" id="UP001607125"/>
    </source>
</evidence>
<feature type="transmembrane region" description="Helical" evidence="1">
    <location>
        <begin position="6"/>
        <end position="32"/>
    </location>
</feature>
<evidence type="ECO:0000313" key="2">
    <source>
        <dbReference type="EMBL" id="MFH0259518.1"/>
    </source>
</evidence>
<evidence type="ECO:0000256" key="1">
    <source>
        <dbReference type="SAM" id="Phobius"/>
    </source>
</evidence>
<proteinExistence type="predicted"/>
<comment type="caution">
    <text evidence="2">The sequence shown here is derived from an EMBL/GenBank/DDBJ whole genome shotgun (WGS) entry which is preliminary data.</text>
</comment>